<keyword evidence="4 7" id="KW-0812">Transmembrane</keyword>
<dbReference type="InterPro" id="IPR010290">
    <property type="entry name" value="TM_effector"/>
</dbReference>
<dbReference type="Gene3D" id="1.20.1250.20">
    <property type="entry name" value="MFS general substrate transporter like domains"/>
    <property type="match status" value="1"/>
</dbReference>
<evidence type="ECO:0000259" key="8">
    <source>
        <dbReference type="PROSITE" id="PS50850"/>
    </source>
</evidence>
<dbReference type="CDD" id="cd06173">
    <property type="entry name" value="MFS_MefA_like"/>
    <property type="match status" value="1"/>
</dbReference>
<evidence type="ECO:0000256" key="6">
    <source>
        <dbReference type="ARBA" id="ARBA00023136"/>
    </source>
</evidence>
<feature type="transmembrane region" description="Helical" evidence="7">
    <location>
        <begin position="266"/>
        <end position="286"/>
    </location>
</feature>
<keyword evidence="10" id="KW-1185">Reference proteome</keyword>
<evidence type="ECO:0000256" key="1">
    <source>
        <dbReference type="ARBA" id="ARBA00004651"/>
    </source>
</evidence>
<keyword evidence="6 7" id="KW-0472">Membrane</keyword>
<dbReference type="GO" id="GO:0005886">
    <property type="term" value="C:plasma membrane"/>
    <property type="evidence" value="ECO:0007669"/>
    <property type="project" value="UniProtKB-SubCell"/>
</dbReference>
<evidence type="ECO:0000256" key="3">
    <source>
        <dbReference type="ARBA" id="ARBA00022475"/>
    </source>
</evidence>
<dbReference type="Pfam" id="PF05977">
    <property type="entry name" value="MFS_3"/>
    <property type="match status" value="1"/>
</dbReference>
<accession>A0A433X3E2</accession>
<keyword evidence="2" id="KW-0813">Transport</keyword>
<feature type="transmembrane region" description="Helical" evidence="7">
    <location>
        <begin position="381"/>
        <end position="401"/>
    </location>
</feature>
<dbReference type="PANTHER" id="PTHR23513">
    <property type="entry name" value="INTEGRAL MEMBRANE EFFLUX PROTEIN-RELATED"/>
    <property type="match status" value="1"/>
</dbReference>
<feature type="transmembrane region" description="Helical" evidence="7">
    <location>
        <begin position="51"/>
        <end position="74"/>
    </location>
</feature>
<dbReference type="RefSeq" id="WP_127189711.1">
    <property type="nucleotide sequence ID" value="NZ_RZNJ01000007.1"/>
</dbReference>
<comment type="caution">
    <text evidence="9">The sequence shown here is derived from an EMBL/GenBank/DDBJ whole genome shotgun (WGS) entry which is preliminary data.</text>
</comment>
<evidence type="ECO:0000256" key="2">
    <source>
        <dbReference type="ARBA" id="ARBA00022448"/>
    </source>
</evidence>
<name>A0A433X3E2_9HYPH</name>
<dbReference type="InterPro" id="IPR036259">
    <property type="entry name" value="MFS_trans_sf"/>
</dbReference>
<feature type="transmembrane region" description="Helical" evidence="7">
    <location>
        <begin position="110"/>
        <end position="127"/>
    </location>
</feature>
<dbReference type="PROSITE" id="PS50850">
    <property type="entry name" value="MFS"/>
    <property type="match status" value="1"/>
</dbReference>
<dbReference type="AlphaFoldDB" id="A0A433X3E2"/>
<dbReference type="Proteomes" id="UP000281547">
    <property type="component" value="Unassembled WGS sequence"/>
</dbReference>
<feature type="transmembrane region" description="Helical" evidence="7">
    <location>
        <begin position="353"/>
        <end position="375"/>
    </location>
</feature>
<feature type="transmembrane region" description="Helical" evidence="7">
    <location>
        <begin position="86"/>
        <end position="104"/>
    </location>
</feature>
<feature type="transmembrane region" description="Helical" evidence="7">
    <location>
        <begin position="298"/>
        <end position="314"/>
    </location>
</feature>
<evidence type="ECO:0000256" key="7">
    <source>
        <dbReference type="SAM" id="Phobius"/>
    </source>
</evidence>
<reference evidence="9 10" key="1">
    <citation type="journal article" date="2016" name="Int. J. Syst. Evol. Microbiol.">
        <title>Arsenicitalea aurantiaca gen. nov., sp. nov., a new member of the family Hyphomicrobiaceae, isolated from high-arsenic sediment.</title>
        <authorList>
            <person name="Mu Y."/>
            <person name="Zhou L."/>
            <person name="Zeng X.C."/>
            <person name="Liu L."/>
            <person name="Pan Y."/>
            <person name="Chen X."/>
            <person name="Wang J."/>
            <person name="Li S."/>
            <person name="Li W.J."/>
            <person name="Wang Y."/>
        </authorList>
    </citation>
    <scope>NUCLEOTIDE SEQUENCE [LARGE SCALE GENOMIC DNA]</scope>
    <source>
        <strain evidence="9 10">42-50</strain>
    </source>
</reference>
<gene>
    <name evidence="9" type="ORF">EMQ25_16515</name>
</gene>
<dbReference type="EMBL" id="RZNJ01000007">
    <property type="protein sequence ID" value="RUT28576.1"/>
    <property type="molecule type" value="Genomic_DNA"/>
</dbReference>
<comment type="subcellular location">
    <subcellularLocation>
        <location evidence="1">Cell membrane</location>
        <topology evidence="1">Multi-pass membrane protein</topology>
    </subcellularLocation>
</comment>
<proteinExistence type="predicted"/>
<evidence type="ECO:0000256" key="4">
    <source>
        <dbReference type="ARBA" id="ARBA00022692"/>
    </source>
</evidence>
<dbReference type="GO" id="GO:0022857">
    <property type="term" value="F:transmembrane transporter activity"/>
    <property type="evidence" value="ECO:0007669"/>
    <property type="project" value="InterPro"/>
</dbReference>
<protein>
    <submittedName>
        <fullName evidence="9">MFS transporter</fullName>
    </submittedName>
</protein>
<feature type="transmembrane region" description="Helical" evidence="7">
    <location>
        <begin position="320"/>
        <end position="341"/>
    </location>
</feature>
<dbReference type="PANTHER" id="PTHR23513:SF11">
    <property type="entry name" value="STAPHYLOFERRIN A TRANSPORTER"/>
    <property type="match status" value="1"/>
</dbReference>
<dbReference type="InterPro" id="IPR020846">
    <property type="entry name" value="MFS_dom"/>
</dbReference>
<feature type="transmembrane region" description="Helical" evidence="7">
    <location>
        <begin position="148"/>
        <end position="173"/>
    </location>
</feature>
<sequence length="405" mass="42492">MSEEAIAPVNQSAFRHGPFRWYFGAGLVSFMGMWFEKVALGWFAWELTESTFWTGFVAVAATAPVGLLGPVIGVYAERWDMRRVSVILNVAMAIVSAIFFYLAITPGVSILPVAALALVLGVIGAFYHPVRLVLVTQVVPRQFLPSAVGLMAVAFNLSRVIGPALAGLLIAAAGLPPAFIVNAVSYLPIVAVIAVLPLITRPQIERVQSSLGAQLRDGLSYALNDRLIRWCLAIVVWSATIGRGALEIMPAVVGGILSGTSSDLAIIASAGGLGALAAAMGVGILTPTTAQIARLAQFLLPVTTLLIVLVGLSANPVQMAIVFCLLGLTTTVVGIGCQMIVQLEVAEAYRARVLTWWSTANFGGVTFGGLVLGSIGDVVPLSWVMVAIGILGLGLALPLVARRPR</sequence>
<evidence type="ECO:0000256" key="5">
    <source>
        <dbReference type="ARBA" id="ARBA00022989"/>
    </source>
</evidence>
<dbReference type="OrthoDB" id="9809918at2"/>
<keyword evidence="3" id="KW-1003">Cell membrane</keyword>
<feature type="transmembrane region" description="Helical" evidence="7">
    <location>
        <begin position="227"/>
        <end position="246"/>
    </location>
</feature>
<feature type="transmembrane region" description="Helical" evidence="7">
    <location>
        <begin position="21"/>
        <end position="45"/>
    </location>
</feature>
<evidence type="ECO:0000313" key="10">
    <source>
        <dbReference type="Proteomes" id="UP000281547"/>
    </source>
</evidence>
<organism evidence="9 10">
    <name type="scientific">Arsenicitalea aurantiaca</name>
    <dbReference type="NCBI Taxonomy" id="1783274"/>
    <lineage>
        <taxon>Bacteria</taxon>
        <taxon>Pseudomonadati</taxon>
        <taxon>Pseudomonadota</taxon>
        <taxon>Alphaproteobacteria</taxon>
        <taxon>Hyphomicrobiales</taxon>
        <taxon>Devosiaceae</taxon>
        <taxon>Arsenicitalea</taxon>
    </lineage>
</organism>
<keyword evidence="5 7" id="KW-1133">Transmembrane helix</keyword>
<feature type="transmembrane region" description="Helical" evidence="7">
    <location>
        <begin position="179"/>
        <end position="199"/>
    </location>
</feature>
<feature type="domain" description="Major facilitator superfamily (MFS) profile" evidence="8">
    <location>
        <begin position="1"/>
        <end position="404"/>
    </location>
</feature>
<evidence type="ECO:0000313" key="9">
    <source>
        <dbReference type="EMBL" id="RUT28576.1"/>
    </source>
</evidence>
<dbReference type="SUPFAM" id="SSF103473">
    <property type="entry name" value="MFS general substrate transporter"/>
    <property type="match status" value="1"/>
</dbReference>